<dbReference type="PROSITE" id="PS50830">
    <property type="entry name" value="TNASE_3"/>
    <property type="match status" value="1"/>
</dbReference>
<name>A0A1E4U2Z2_PACTA</name>
<organism evidence="17 18">
    <name type="scientific">Pachysolen tannophilus NRRL Y-2460</name>
    <dbReference type="NCBI Taxonomy" id="669874"/>
    <lineage>
        <taxon>Eukaryota</taxon>
        <taxon>Fungi</taxon>
        <taxon>Dikarya</taxon>
        <taxon>Ascomycota</taxon>
        <taxon>Saccharomycotina</taxon>
        <taxon>Pichiomycetes</taxon>
        <taxon>Pachysolenaceae</taxon>
        <taxon>Pachysolen</taxon>
    </lineage>
</organism>
<dbReference type="GO" id="GO:0016020">
    <property type="term" value="C:membrane"/>
    <property type="evidence" value="ECO:0007669"/>
    <property type="project" value="UniProtKB-SubCell"/>
</dbReference>
<evidence type="ECO:0000256" key="3">
    <source>
        <dbReference type="ARBA" id="ARBA00005435"/>
    </source>
</evidence>
<keyword evidence="6 15" id="KW-0812">Transmembrane</keyword>
<dbReference type="Gene3D" id="2.40.50.90">
    <property type="match status" value="1"/>
</dbReference>
<evidence type="ECO:0000313" key="17">
    <source>
        <dbReference type="EMBL" id="ODV98373.1"/>
    </source>
</evidence>
<evidence type="ECO:0000256" key="5">
    <source>
        <dbReference type="ARBA" id="ARBA00014651"/>
    </source>
</evidence>
<keyword evidence="7" id="KW-0540">Nuclease</keyword>
<dbReference type="SUPFAM" id="SSF50199">
    <property type="entry name" value="Staphylococcal nuclease"/>
    <property type="match status" value="1"/>
</dbReference>
<dbReference type="OrthoDB" id="430293at2759"/>
<dbReference type="GO" id="GO:0016787">
    <property type="term" value="F:hydrolase activity"/>
    <property type="evidence" value="ECO:0007669"/>
    <property type="project" value="UniProtKB-KW"/>
</dbReference>
<comment type="similarity">
    <text evidence="3">Belongs to the LCL3 family.</text>
</comment>
<evidence type="ECO:0000256" key="1">
    <source>
        <dbReference type="ARBA" id="ARBA00004167"/>
    </source>
</evidence>
<feature type="transmembrane region" description="Helical" evidence="15">
    <location>
        <begin position="12"/>
        <end position="34"/>
    </location>
</feature>
<feature type="domain" description="TNase-like" evidence="16">
    <location>
        <begin position="55"/>
        <end position="215"/>
    </location>
</feature>
<evidence type="ECO:0000256" key="12">
    <source>
        <dbReference type="ARBA" id="ARBA00022989"/>
    </source>
</evidence>
<gene>
    <name evidence="17" type="ORF">PACTADRAFT_36542</name>
</gene>
<evidence type="ECO:0000256" key="10">
    <source>
        <dbReference type="ARBA" id="ARBA00022801"/>
    </source>
</evidence>
<keyword evidence="10" id="KW-0378">Hydrolase</keyword>
<proteinExistence type="inferred from homology"/>
<dbReference type="STRING" id="669874.A0A1E4U2Z2"/>
<keyword evidence="9" id="KW-0255">Endonuclease</keyword>
<evidence type="ECO:0000256" key="2">
    <source>
        <dbReference type="ARBA" id="ARBA00004173"/>
    </source>
</evidence>
<dbReference type="PANTHER" id="PTHR12302">
    <property type="entry name" value="EBNA2 BINDING PROTEIN P100"/>
    <property type="match status" value="1"/>
</dbReference>
<evidence type="ECO:0000256" key="4">
    <source>
        <dbReference type="ARBA" id="ARBA00013404"/>
    </source>
</evidence>
<evidence type="ECO:0000256" key="15">
    <source>
        <dbReference type="SAM" id="Phobius"/>
    </source>
</evidence>
<dbReference type="Pfam" id="PF00565">
    <property type="entry name" value="SNase"/>
    <property type="match status" value="1"/>
</dbReference>
<evidence type="ECO:0000256" key="14">
    <source>
        <dbReference type="ARBA" id="ARBA00023136"/>
    </source>
</evidence>
<evidence type="ECO:0000256" key="9">
    <source>
        <dbReference type="ARBA" id="ARBA00022759"/>
    </source>
</evidence>
<dbReference type="GO" id="GO:0046872">
    <property type="term" value="F:metal ion binding"/>
    <property type="evidence" value="ECO:0007669"/>
    <property type="project" value="UniProtKB-KW"/>
</dbReference>
<keyword evidence="18" id="KW-1185">Reference proteome</keyword>
<dbReference type="SMART" id="SM00318">
    <property type="entry name" value="SNc"/>
    <property type="match status" value="1"/>
</dbReference>
<dbReference type="InterPro" id="IPR016071">
    <property type="entry name" value="Staphylococal_nuclease_OB-fold"/>
</dbReference>
<dbReference type="GO" id="GO:0004519">
    <property type="term" value="F:endonuclease activity"/>
    <property type="evidence" value="ECO:0007669"/>
    <property type="project" value="UniProtKB-KW"/>
</dbReference>
<evidence type="ECO:0000256" key="6">
    <source>
        <dbReference type="ARBA" id="ARBA00022692"/>
    </source>
</evidence>
<protein>
    <recommendedName>
        <fullName evidence="4">Probable endonuclease LCL3</fullName>
    </recommendedName>
    <alternativeName>
        <fullName evidence="5">Probable endonuclease lcl3</fullName>
    </alternativeName>
</protein>
<keyword evidence="13" id="KW-0496">Mitochondrion</keyword>
<evidence type="ECO:0000313" key="18">
    <source>
        <dbReference type="Proteomes" id="UP000094236"/>
    </source>
</evidence>
<comment type="subcellular location">
    <subcellularLocation>
        <location evidence="1">Membrane</location>
        <topology evidence="1">Single-pass membrane protein</topology>
    </subcellularLocation>
    <subcellularLocation>
        <location evidence="2">Mitochondrion</location>
    </subcellularLocation>
</comment>
<evidence type="ECO:0000256" key="11">
    <source>
        <dbReference type="ARBA" id="ARBA00022837"/>
    </source>
</evidence>
<keyword evidence="8" id="KW-0479">Metal-binding</keyword>
<keyword evidence="12 15" id="KW-1133">Transmembrane helix</keyword>
<dbReference type="PANTHER" id="PTHR12302:SF3">
    <property type="entry name" value="SERINE_THREONINE-PROTEIN KINASE 31"/>
    <property type="match status" value="1"/>
</dbReference>
<keyword evidence="14 15" id="KW-0472">Membrane</keyword>
<dbReference type="Proteomes" id="UP000094236">
    <property type="component" value="Unassembled WGS sequence"/>
</dbReference>
<dbReference type="AlphaFoldDB" id="A0A1E4U2Z2"/>
<sequence length="229" mass="26753">MDNKRHEEISFFHPKIIIGTCILTGTILGSYKFYSTNFRRISSSSQIPQKYFHRQFIYGKVTSVGDGDNFHLFHLPGGRLAGWHWLRLTPKVNDFKKLKKKTIHVRLCGVDAPERSHFGKPSQPFSEEALEWLRYYILGKNVWVKPLSIDQYQRVVGKVLVWKFTGWKDVSEQMIKNGVAIVYEGKASAEFDGKEQVYRELEAEAKKKKKGLWFQKLVLTPGQYKKFYK</sequence>
<evidence type="ECO:0000256" key="13">
    <source>
        <dbReference type="ARBA" id="ARBA00023128"/>
    </source>
</evidence>
<dbReference type="EMBL" id="KV454011">
    <property type="protein sequence ID" value="ODV98373.1"/>
    <property type="molecule type" value="Genomic_DNA"/>
</dbReference>
<keyword evidence="11" id="KW-0106">Calcium</keyword>
<accession>A0A1E4U2Z2</accession>
<dbReference type="FunFam" id="2.40.50.90:FF:000035">
    <property type="entry name" value="Probable endonuclease LCL3"/>
    <property type="match status" value="1"/>
</dbReference>
<dbReference type="GO" id="GO:0005739">
    <property type="term" value="C:mitochondrion"/>
    <property type="evidence" value="ECO:0007669"/>
    <property type="project" value="UniProtKB-SubCell"/>
</dbReference>
<dbReference type="InterPro" id="IPR035437">
    <property type="entry name" value="SNase_OB-fold_sf"/>
</dbReference>
<evidence type="ECO:0000256" key="7">
    <source>
        <dbReference type="ARBA" id="ARBA00022722"/>
    </source>
</evidence>
<evidence type="ECO:0000256" key="8">
    <source>
        <dbReference type="ARBA" id="ARBA00022723"/>
    </source>
</evidence>
<evidence type="ECO:0000259" key="16">
    <source>
        <dbReference type="PROSITE" id="PS50830"/>
    </source>
</evidence>
<reference evidence="18" key="1">
    <citation type="submission" date="2016-05" db="EMBL/GenBank/DDBJ databases">
        <title>Comparative genomics of biotechnologically important yeasts.</title>
        <authorList>
            <consortium name="DOE Joint Genome Institute"/>
            <person name="Riley R."/>
            <person name="Haridas S."/>
            <person name="Wolfe K.H."/>
            <person name="Lopes M.R."/>
            <person name="Hittinger C.T."/>
            <person name="Goker M."/>
            <person name="Salamov A."/>
            <person name="Wisecaver J."/>
            <person name="Long T.M."/>
            <person name="Aerts A.L."/>
            <person name="Barry K."/>
            <person name="Choi C."/>
            <person name="Clum A."/>
            <person name="Coughlan A.Y."/>
            <person name="Deshpande S."/>
            <person name="Douglass A.P."/>
            <person name="Hanson S.J."/>
            <person name="Klenk H.-P."/>
            <person name="Labutti K."/>
            <person name="Lapidus A."/>
            <person name="Lindquist E."/>
            <person name="Lipzen A."/>
            <person name="Meier-Kolthoff J.P."/>
            <person name="Ohm R.A."/>
            <person name="Otillar R.P."/>
            <person name="Pangilinan J."/>
            <person name="Peng Y."/>
            <person name="Rokas A."/>
            <person name="Rosa C.A."/>
            <person name="Scheuner C."/>
            <person name="Sibirny A.A."/>
            <person name="Slot J.C."/>
            <person name="Stielow J.B."/>
            <person name="Sun H."/>
            <person name="Kurtzman C.P."/>
            <person name="Blackwell M."/>
            <person name="Grigoriev I.V."/>
            <person name="Jeffries T.W."/>
        </authorList>
    </citation>
    <scope>NUCLEOTIDE SEQUENCE [LARGE SCALE GENOMIC DNA]</scope>
    <source>
        <strain evidence="18">NRRL Y-2460</strain>
    </source>
</reference>